<dbReference type="PIRSF" id="PIRSF018637">
    <property type="entry name" value="TrmK"/>
    <property type="match status" value="1"/>
</dbReference>
<dbReference type="RefSeq" id="WP_336585218.1">
    <property type="nucleotide sequence ID" value="NZ_JBBAXC010000001.1"/>
</dbReference>
<dbReference type="EMBL" id="JBBAXC010000001">
    <property type="protein sequence ID" value="MEI5905814.1"/>
    <property type="molecule type" value="Genomic_DNA"/>
</dbReference>
<dbReference type="InterPro" id="IPR006901">
    <property type="entry name" value="TrmK"/>
</dbReference>
<dbReference type="Gene3D" id="3.40.50.150">
    <property type="entry name" value="Vaccinia Virus protein VP39"/>
    <property type="match status" value="1"/>
</dbReference>
<dbReference type="Pfam" id="PF04816">
    <property type="entry name" value="TrmK"/>
    <property type="match status" value="1"/>
</dbReference>
<reference evidence="1 2" key="1">
    <citation type="journal article" date="2018" name="J. Microbiol.">
        <title>Bacillus spongiae sp. nov., isolated from sponge of Jeju Island.</title>
        <authorList>
            <person name="Lee G.E."/>
            <person name="Im W.T."/>
            <person name="Park J.S."/>
        </authorList>
    </citation>
    <scope>NUCLEOTIDE SEQUENCE [LARGE SCALE GENOMIC DNA]</scope>
    <source>
        <strain evidence="1 2">135PIL107-10</strain>
    </source>
</reference>
<keyword evidence="2" id="KW-1185">Reference proteome</keyword>
<comment type="caution">
    <text evidence="1">The sequence shown here is derived from an EMBL/GenBank/DDBJ whole genome shotgun (WGS) entry which is preliminary data.</text>
</comment>
<protein>
    <submittedName>
        <fullName evidence="1">tRNA (Adenine(22)-N(1))-methyltransferase TrmK</fullName>
    </submittedName>
</protein>
<dbReference type="PANTHER" id="PTHR38451">
    <property type="entry name" value="TRNA (ADENINE(22)-N(1))-METHYLTRANSFERASE"/>
    <property type="match status" value="1"/>
</dbReference>
<dbReference type="Proteomes" id="UP001312865">
    <property type="component" value="Unassembled WGS sequence"/>
</dbReference>
<dbReference type="InterPro" id="IPR029063">
    <property type="entry name" value="SAM-dependent_MTases_sf"/>
</dbReference>
<proteinExistence type="predicted"/>
<accession>A0ABU8H943</accession>
<gene>
    <name evidence="1" type="ORF">WAK64_01875</name>
</gene>
<dbReference type="Gene3D" id="1.10.287.1890">
    <property type="match status" value="1"/>
</dbReference>
<sequence>MNAEKLSNRLERVAAFIPHGARLADIGSDHAYLPCNVIKKGIVNFAIAGEVVPGPYQSAKQQVELLQLAEFVHVRLGSGLEVIEKGEVNAITIAGMGGTLITSILEEGKSKLTGEERLILQPNISAISIRKWLVANDWALVAEEIIEEDGKIYEVLVAERGKSQRYSEAELLLGPFLMAHKNEVFRKKWTFELTQWKQILANMMSAVDTDALQNKKTEILKKIAIVEEELN</sequence>
<dbReference type="PANTHER" id="PTHR38451:SF1">
    <property type="entry name" value="TRNA (ADENINE(22)-N(1))-METHYLTRANSFERASE"/>
    <property type="match status" value="1"/>
</dbReference>
<organism evidence="1 2">
    <name type="scientific">Bacillus spongiae</name>
    <dbReference type="NCBI Taxonomy" id="2683610"/>
    <lineage>
        <taxon>Bacteria</taxon>
        <taxon>Bacillati</taxon>
        <taxon>Bacillota</taxon>
        <taxon>Bacilli</taxon>
        <taxon>Bacillales</taxon>
        <taxon>Bacillaceae</taxon>
        <taxon>Bacillus</taxon>
    </lineage>
</organism>
<evidence type="ECO:0000313" key="2">
    <source>
        <dbReference type="Proteomes" id="UP001312865"/>
    </source>
</evidence>
<evidence type="ECO:0000313" key="1">
    <source>
        <dbReference type="EMBL" id="MEI5905814.1"/>
    </source>
</evidence>
<name>A0ABU8H943_9BACI</name>
<dbReference type="SUPFAM" id="SSF53335">
    <property type="entry name" value="S-adenosyl-L-methionine-dependent methyltransferases"/>
    <property type="match status" value="1"/>
</dbReference>